<dbReference type="AlphaFoldDB" id="A0AAQ3N8M5"/>
<dbReference type="Proteomes" id="UP001374535">
    <property type="component" value="Chromosome 7"/>
</dbReference>
<evidence type="ECO:0000313" key="2">
    <source>
        <dbReference type="Proteomes" id="UP001374535"/>
    </source>
</evidence>
<name>A0AAQ3N8M5_VIGMU</name>
<protein>
    <submittedName>
        <fullName evidence="1">Uncharacterized protein</fullName>
    </submittedName>
</protein>
<organism evidence="1 2">
    <name type="scientific">Vigna mungo</name>
    <name type="common">Black gram</name>
    <name type="synonym">Phaseolus mungo</name>
    <dbReference type="NCBI Taxonomy" id="3915"/>
    <lineage>
        <taxon>Eukaryota</taxon>
        <taxon>Viridiplantae</taxon>
        <taxon>Streptophyta</taxon>
        <taxon>Embryophyta</taxon>
        <taxon>Tracheophyta</taxon>
        <taxon>Spermatophyta</taxon>
        <taxon>Magnoliopsida</taxon>
        <taxon>eudicotyledons</taxon>
        <taxon>Gunneridae</taxon>
        <taxon>Pentapetalae</taxon>
        <taxon>rosids</taxon>
        <taxon>fabids</taxon>
        <taxon>Fabales</taxon>
        <taxon>Fabaceae</taxon>
        <taxon>Papilionoideae</taxon>
        <taxon>50 kb inversion clade</taxon>
        <taxon>NPAAA clade</taxon>
        <taxon>indigoferoid/millettioid clade</taxon>
        <taxon>Phaseoleae</taxon>
        <taxon>Vigna</taxon>
    </lineage>
</organism>
<dbReference type="EMBL" id="CP144694">
    <property type="protein sequence ID" value="WVZ04326.1"/>
    <property type="molecule type" value="Genomic_DNA"/>
</dbReference>
<sequence>MQTSCSQGTLKQIPRLGNTSRCTLAYHWIKLLDKINVVTPKRDRQIIEHPSFVKLQNSRERLGPRSSAERKLIFDPLVPHFRAQRKKFTHNFPGSYQFINITGSPQKLYILQMTIIIRGVSSKLGLERFK</sequence>
<accession>A0AAQ3N8M5</accession>
<reference evidence="1 2" key="1">
    <citation type="journal article" date="2023" name="Life. Sci Alliance">
        <title>Evolutionary insights into 3D genome organization and epigenetic landscape of Vigna mungo.</title>
        <authorList>
            <person name="Junaid A."/>
            <person name="Singh B."/>
            <person name="Bhatia S."/>
        </authorList>
    </citation>
    <scope>NUCLEOTIDE SEQUENCE [LARGE SCALE GENOMIC DNA]</scope>
    <source>
        <strain evidence="1">Urdbean</strain>
    </source>
</reference>
<gene>
    <name evidence="1" type="ORF">V8G54_025132</name>
</gene>
<keyword evidence="2" id="KW-1185">Reference proteome</keyword>
<evidence type="ECO:0000313" key="1">
    <source>
        <dbReference type="EMBL" id="WVZ04326.1"/>
    </source>
</evidence>
<proteinExistence type="predicted"/>